<organism evidence="1 2">
    <name type="scientific">Algoriphagus confluentis</name>
    <dbReference type="NCBI Taxonomy" id="1697556"/>
    <lineage>
        <taxon>Bacteria</taxon>
        <taxon>Pseudomonadati</taxon>
        <taxon>Bacteroidota</taxon>
        <taxon>Cytophagia</taxon>
        <taxon>Cytophagales</taxon>
        <taxon>Cyclobacteriaceae</taxon>
        <taxon>Algoriphagus</taxon>
    </lineage>
</organism>
<gene>
    <name evidence="1" type="ORF">Aconfl_34300</name>
</gene>
<evidence type="ECO:0000313" key="1">
    <source>
        <dbReference type="EMBL" id="GMQ30787.1"/>
    </source>
</evidence>
<dbReference type="RefSeq" id="WP_338225495.1">
    <property type="nucleotide sequence ID" value="NZ_BTPD01000012.1"/>
</dbReference>
<protein>
    <submittedName>
        <fullName evidence="1">Uncharacterized protein</fullName>
    </submittedName>
</protein>
<reference evidence="1 2" key="1">
    <citation type="submission" date="2023-08" db="EMBL/GenBank/DDBJ databases">
        <title>Draft genome sequence of Algoriphagus confluentis.</title>
        <authorList>
            <person name="Takatani N."/>
            <person name="Hosokawa M."/>
            <person name="Sawabe T."/>
        </authorList>
    </citation>
    <scope>NUCLEOTIDE SEQUENCE [LARGE SCALE GENOMIC DNA]</scope>
    <source>
        <strain evidence="1 2">NBRC 111222</strain>
    </source>
</reference>
<proteinExistence type="predicted"/>
<name>A0ABQ6PVL7_9BACT</name>
<dbReference type="Proteomes" id="UP001338309">
    <property type="component" value="Unassembled WGS sequence"/>
</dbReference>
<accession>A0ABQ6PVL7</accession>
<evidence type="ECO:0000313" key="2">
    <source>
        <dbReference type="Proteomes" id="UP001338309"/>
    </source>
</evidence>
<comment type="caution">
    <text evidence="1">The sequence shown here is derived from an EMBL/GenBank/DDBJ whole genome shotgun (WGS) entry which is preliminary data.</text>
</comment>
<sequence length="396" mass="45420">MFDKICIKSKDLGDQKIDISFLVDTMLFYGKVIVLAHKEELVTLLRYFGEDFLCELIITGRLDLRLRENILGSMAFPDGRFNIELLERSNESYSKIIYEAHRELNSNSFKNMKFSDHLSKITEPFRYNPEITQQIKEDFQNVELLKKTLPIYILERVPTFELPDNLQIDIDKKGSFEMMDAYSLKSNIDLKKLNAESRKFHGQKHHDFNFSGFLLTLAESKGDIFISSHFESELVTTKLNSDFIDQQFQDLIQRRLKSQENIELFEQYALGDCHTIGAAFVGGIVSKGELLDLFNKADKFRNWLSKVPKDKNLFGEYQKEISKGTFAEKLPTKTVRFMLFEGAGIALDLMGTGGLGTAIATGLSTIDNFLLDKLLQGWKPNQFIDQSLKPLLKNGN</sequence>
<keyword evidence="2" id="KW-1185">Reference proteome</keyword>
<dbReference type="EMBL" id="BTPD01000012">
    <property type="protein sequence ID" value="GMQ30787.1"/>
    <property type="molecule type" value="Genomic_DNA"/>
</dbReference>